<dbReference type="GO" id="GO:0032993">
    <property type="term" value="C:protein-DNA complex"/>
    <property type="evidence" value="ECO:0007669"/>
    <property type="project" value="TreeGrafter"/>
</dbReference>
<dbReference type="PANTHER" id="PTHR43003:SF6">
    <property type="entry name" value="DNA GLYCOSYLASE"/>
    <property type="match status" value="1"/>
</dbReference>
<reference evidence="3 4" key="1">
    <citation type="submission" date="2017-11" db="EMBL/GenBank/DDBJ databases">
        <title>Genomic Encyclopedia of Archaeal and Bacterial Type Strains, Phase II (KMG-II): From Individual Species to Whole Genera.</title>
        <authorList>
            <person name="Goeker M."/>
        </authorList>
    </citation>
    <scope>NUCLEOTIDE SEQUENCE [LARGE SCALE GENOMIC DNA]</scope>
    <source>
        <strain evidence="3 4">DSM 27763</strain>
    </source>
</reference>
<keyword evidence="1" id="KW-0227">DNA damage</keyword>
<keyword evidence="2" id="KW-0234">DNA repair</keyword>
<protein>
    <submittedName>
        <fullName evidence="3">3-methyladenine DNA glycosylase/8-oxoguanine DNA glycosylase</fullName>
    </submittedName>
</protein>
<evidence type="ECO:0000256" key="2">
    <source>
        <dbReference type="ARBA" id="ARBA00023204"/>
    </source>
</evidence>
<evidence type="ECO:0000313" key="4">
    <source>
        <dbReference type="Proteomes" id="UP000230842"/>
    </source>
</evidence>
<dbReference type="InterPro" id="IPR011257">
    <property type="entry name" value="DNA_glycosylase"/>
</dbReference>
<dbReference type="EMBL" id="PGEZ01000001">
    <property type="protein sequence ID" value="PJJ57828.1"/>
    <property type="molecule type" value="Genomic_DNA"/>
</dbReference>
<name>A0A2M9BIP8_9ACTN</name>
<dbReference type="InterPro" id="IPR051912">
    <property type="entry name" value="Alkylbase_DNA_Glycosylase/TA"/>
</dbReference>
<dbReference type="SUPFAM" id="SSF48150">
    <property type="entry name" value="DNA-glycosylase"/>
    <property type="match status" value="1"/>
</dbReference>
<accession>A0A2M9BIP8</accession>
<organism evidence="3 4">
    <name type="scientific">Mumia flava</name>
    <dbReference type="NCBI Taxonomy" id="1348852"/>
    <lineage>
        <taxon>Bacteria</taxon>
        <taxon>Bacillati</taxon>
        <taxon>Actinomycetota</taxon>
        <taxon>Actinomycetes</taxon>
        <taxon>Propionibacteriales</taxon>
        <taxon>Nocardioidaceae</taxon>
        <taxon>Mumia</taxon>
    </lineage>
</organism>
<dbReference type="GO" id="GO:0032131">
    <property type="term" value="F:alkylated DNA binding"/>
    <property type="evidence" value="ECO:0007669"/>
    <property type="project" value="TreeGrafter"/>
</dbReference>
<dbReference type="GO" id="GO:0006307">
    <property type="term" value="P:DNA alkylation repair"/>
    <property type="evidence" value="ECO:0007669"/>
    <property type="project" value="TreeGrafter"/>
</dbReference>
<dbReference type="Proteomes" id="UP000230842">
    <property type="component" value="Unassembled WGS sequence"/>
</dbReference>
<dbReference type="GO" id="GO:0006285">
    <property type="term" value="P:base-excision repair, AP site formation"/>
    <property type="evidence" value="ECO:0007669"/>
    <property type="project" value="TreeGrafter"/>
</dbReference>
<evidence type="ECO:0000313" key="3">
    <source>
        <dbReference type="EMBL" id="PJJ57828.1"/>
    </source>
</evidence>
<dbReference type="PANTHER" id="PTHR43003">
    <property type="entry name" value="DNA-3-METHYLADENINE GLYCOSYLASE"/>
    <property type="match status" value="1"/>
</dbReference>
<evidence type="ECO:0000256" key="1">
    <source>
        <dbReference type="ARBA" id="ARBA00022763"/>
    </source>
</evidence>
<dbReference type="GO" id="GO:0008725">
    <property type="term" value="F:DNA-3-methyladenine glycosylase activity"/>
    <property type="evidence" value="ECO:0007669"/>
    <property type="project" value="TreeGrafter"/>
</dbReference>
<sequence>MRRTLGMLGKGPYDPAHAVAPDGAVWRASSMPSGAVTYRVTVRDGEVVAHLWGDGAADAADELGPLLGRDDDWSGFEARLPLVAEARRRHPGLRLPTQRRIFETLVPIVIEQRVPGVDAYASWRRLVRRYGAPAPGPVPRPMWVPPSAEQWRAVPSWAWHRAGVDPGRARTVVAAAQRASAVQRLVDLPVTEASRRLRSLDGVGAWTAAEVMVRLGDGDAVSVGDYNLAKDVGWLFDGSPGDDTRMLELVEPWRPHRGRMLRLLLASGVLVRPRRGPRITREDHRAR</sequence>
<keyword evidence="4" id="KW-1185">Reference proteome</keyword>
<proteinExistence type="predicted"/>
<dbReference type="GO" id="GO:0043916">
    <property type="term" value="F:DNA-7-methylguanine glycosylase activity"/>
    <property type="evidence" value="ECO:0007669"/>
    <property type="project" value="TreeGrafter"/>
</dbReference>
<comment type="caution">
    <text evidence="3">The sequence shown here is derived from an EMBL/GenBank/DDBJ whole genome shotgun (WGS) entry which is preliminary data.</text>
</comment>
<dbReference type="AlphaFoldDB" id="A0A2M9BIP8"/>
<dbReference type="Gene3D" id="1.10.340.30">
    <property type="entry name" value="Hypothetical protein, domain 2"/>
    <property type="match status" value="1"/>
</dbReference>
<gene>
    <name evidence="3" type="ORF">CLV56_2066</name>
</gene>
<dbReference type="GO" id="GO:0005737">
    <property type="term" value="C:cytoplasm"/>
    <property type="evidence" value="ECO:0007669"/>
    <property type="project" value="TreeGrafter"/>
</dbReference>